<keyword evidence="2" id="KW-0812">Transmembrane</keyword>
<evidence type="ECO:0000313" key="4">
    <source>
        <dbReference type="Proteomes" id="UP001381693"/>
    </source>
</evidence>
<proteinExistence type="predicted"/>
<accession>A0AAN9A5V3</accession>
<organism evidence="3 4">
    <name type="scientific">Halocaridina rubra</name>
    <name type="common">Hawaiian red shrimp</name>
    <dbReference type="NCBI Taxonomy" id="373956"/>
    <lineage>
        <taxon>Eukaryota</taxon>
        <taxon>Metazoa</taxon>
        <taxon>Ecdysozoa</taxon>
        <taxon>Arthropoda</taxon>
        <taxon>Crustacea</taxon>
        <taxon>Multicrustacea</taxon>
        <taxon>Malacostraca</taxon>
        <taxon>Eumalacostraca</taxon>
        <taxon>Eucarida</taxon>
        <taxon>Decapoda</taxon>
        <taxon>Pleocyemata</taxon>
        <taxon>Caridea</taxon>
        <taxon>Atyoidea</taxon>
        <taxon>Atyidae</taxon>
        <taxon>Halocaridina</taxon>
    </lineage>
</organism>
<comment type="caution">
    <text evidence="3">The sequence shown here is derived from an EMBL/GenBank/DDBJ whole genome shotgun (WGS) entry which is preliminary data.</text>
</comment>
<evidence type="ECO:0000256" key="1">
    <source>
        <dbReference type="SAM" id="MobiDB-lite"/>
    </source>
</evidence>
<gene>
    <name evidence="3" type="ORF">SK128_002536</name>
</gene>
<keyword evidence="2" id="KW-0472">Membrane</keyword>
<feature type="region of interest" description="Disordered" evidence="1">
    <location>
        <begin position="141"/>
        <end position="166"/>
    </location>
</feature>
<protein>
    <submittedName>
        <fullName evidence="3">Uncharacterized protein</fullName>
    </submittedName>
</protein>
<sequence length="240" mass="27063">MLIHLWRNSSHSLLIESRQVGKGFTREISLTPLSFGLNGSVREWPYVPFREIELMAVEALLTWVLGDRNDRNQTHLTSGWVGSRLDEGWREAKKLIRVQLEDAVQDYGRNGFPWHLLYYPLCLLILLGFYKIFFQPLNRVRDSSSSSTTPASALPTPPPRHNNNRVTYKSDSVCDANFYENNDTMTSLARGCHCHHHRSSGNSSRSSSNCRCGNHDGSSKFVKGTMINGGSECVKGAMIT</sequence>
<evidence type="ECO:0000313" key="3">
    <source>
        <dbReference type="EMBL" id="KAK7075339.1"/>
    </source>
</evidence>
<name>A0AAN9A5V3_HALRR</name>
<feature type="transmembrane region" description="Helical" evidence="2">
    <location>
        <begin position="116"/>
        <end position="134"/>
    </location>
</feature>
<reference evidence="3 4" key="1">
    <citation type="submission" date="2023-11" db="EMBL/GenBank/DDBJ databases">
        <title>Halocaridina rubra genome assembly.</title>
        <authorList>
            <person name="Smith C."/>
        </authorList>
    </citation>
    <scope>NUCLEOTIDE SEQUENCE [LARGE SCALE GENOMIC DNA]</scope>
    <source>
        <strain evidence="3">EP-1</strain>
        <tissue evidence="3">Whole</tissue>
    </source>
</reference>
<dbReference type="AlphaFoldDB" id="A0AAN9A5V3"/>
<feature type="compositionally biased region" description="Low complexity" evidence="1">
    <location>
        <begin position="143"/>
        <end position="154"/>
    </location>
</feature>
<keyword evidence="2" id="KW-1133">Transmembrane helix</keyword>
<dbReference type="Proteomes" id="UP001381693">
    <property type="component" value="Unassembled WGS sequence"/>
</dbReference>
<keyword evidence="4" id="KW-1185">Reference proteome</keyword>
<dbReference type="EMBL" id="JAXCGZ010011321">
    <property type="protein sequence ID" value="KAK7075339.1"/>
    <property type="molecule type" value="Genomic_DNA"/>
</dbReference>
<evidence type="ECO:0000256" key="2">
    <source>
        <dbReference type="SAM" id="Phobius"/>
    </source>
</evidence>